<reference evidence="3" key="1">
    <citation type="submission" date="2022-10" db="EMBL/GenBank/DDBJ databases">
        <title>Tapping the CABI collections for fungal endophytes: first genome assemblies for Collariella, Neodidymelliopsis, Ascochyta clinopodiicola, Didymella pomorum, Didymosphaeria variabile, Neocosmospora piperis and Neocucurbitaria cava.</title>
        <authorList>
            <person name="Hill R."/>
        </authorList>
    </citation>
    <scope>NUCLEOTIDE SEQUENCE</scope>
    <source>
        <strain evidence="3">IMI 366586</strain>
    </source>
</reference>
<dbReference type="InterPro" id="IPR050300">
    <property type="entry name" value="GDXG_lipolytic_enzyme"/>
</dbReference>
<name>A0A9W8W783_9HYPO</name>
<accession>A0A9W8W783</accession>
<protein>
    <recommendedName>
        <fullName evidence="2">Alpha/beta hydrolase fold-3 domain-containing protein</fullName>
    </recommendedName>
</protein>
<sequence>MDASTPRPAVVFAHDGGGVSCSVDVYAPQIARYIADTVITFFDVDDVFSSLKYNPSHVAEFNIDPERIAIMGDSVGVAERSPLEPFLIWNSGDNKQAWNAIPGDEAGKEDASVSVYAAPGRAKDLRDPPSTYIEVGGLDLFRAEDASYASRIAAEDVEVELHVRPGLPHIYEAASEVTIVKKALDARKRALKTL</sequence>
<dbReference type="InterPro" id="IPR029058">
    <property type="entry name" value="AB_hydrolase_fold"/>
</dbReference>
<gene>
    <name evidence="3" type="ORF">N0V84_008949</name>
</gene>
<dbReference type="PANTHER" id="PTHR48081">
    <property type="entry name" value="AB HYDROLASE SUPERFAMILY PROTEIN C4A8.06C"/>
    <property type="match status" value="1"/>
</dbReference>
<dbReference type="EMBL" id="JAPEUR010000232">
    <property type="protein sequence ID" value="KAJ4314369.1"/>
    <property type="molecule type" value="Genomic_DNA"/>
</dbReference>
<dbReference type="GO" id="GO:0016787">
    <property type="term" value="F:hydrolase activity"/>
    <property type="evidence" value="ECO:0007669"/>
    <property type="project" value="UniProtKB-KW"/>
</dbReference>
<dbReference type="Proteomes" id="UP001140502">
    <property type="component" value="Unassembled WGS sequence"/>
</dbReference>
<proteinExistence type="predicted"/>
<evidence type="ECO:0000313" key="4">
    <source>
        <dbReference type="Proteomes" id="UP001140502"/>
    </source>
</evidence>
<organism evidence="3 4">
    <name type="scientific">Fusarium piperis</name>
    <dbReference type="NCBI Taxonomy" id="1435070"/>
    <lineage>
        <taxon>Eukaryota</taxon>
        <taxon>Fungi</taxon>
        <taxon>Dikarya</taxon>
        <taxon>Ascomycota</taxon>
        <taxon>Pezizomycotina</taxon>
        <taxon>Sordariomycetes</taxon>
        <taxon>Hypocreomycetidae</taxon>
        <taxon>Hypocreales</taxon>
        <taxon>Nectriaceae</taxon>
        <taxon>Fusarium</taxon>
        <taxon>Fusarium solani species complex</taxon>
    </lineage>
</organism>
<evidence type="ECO:0000259" key="2">
    <source>
        <dbReference type="Pfam" id="PF07859"/>
    </source>
</evidence>
<dbReference type="Gene3D" id="3.40.50.1820">
    <property type="entry name" value="alpha/beta hydrolase"/>
    <property type="match status" value="2"/>
</dbReference>
<dbReference type="InterPro" id="IPR013094">
    <property type="entry name" value="AB_hydrolase_3"/>
</dbReference>
<feature type="domain" description="Alpha/beta hydrolase fold-3" evidence="2">
    <location>
        <begin position="90"/>
        <end position="171"/>
    </location>
</feature>
<comment type="caution">
    <text evidence="3">The sequence shown here is derived from an EMBL/GenBank/DDBJ whole genome shotgun (WGS) entry which is preliminary data.</text>
</comment>
<evidence type="ECO:0000256" key="1">
    <source>
        <dbReference type="ARBA" id="ARBA00022801"/>
    </source>
</evidence>
<dbReference type="OrthoDB" id="408631at2759"/>
<keyword evidence="1" id="KW-0378">Hydrolase</keyword>
<dbReference type="Pfam" id="PF07859">
    <property type="entry name" value="Abhydrolase_3"/>
    <property type="match status" value="1"/>
</dbReference>
<evidence type="ECO:0000313" key="3">
    <source>
        <dbReference type="EMBL" id="KAJ4314369.1"/>
    </source>
</evidence>
<keyword evidence="4" id="KW-1185">Reference proteome</keyword>
<dbReference type="SUPFAM" id="SSF53474">
    <property type="entry name" value="alpha/beta-Hydrolases"/>
    <property type="match status" value="1"/>
</dbReference>
<dbReference type="AlphaFoldDB" id="A0A9W8W783"/>